<dbReference type="PANTHER" id="PTHR46434">
    <property type="entry name" value="GENETIC INTERACTOR OF PROHIBITINS 3, MITOCHONDRIAL"/>
    <property type="match status" value="1"/>
</dbReference>
<dbReference type="AlphaFoldDB" id="A0A0M1VTG4"/>
<evidence type="ECO:0000259" key="1">
    <source>
        <dbReference type="Pfam" id="PF01926"/>
    </source>
</evidence>
<comment type="caution">
    <text evidence="3">The sequence shown here is derived from an EMBL/GenBank/DDBJ whole genome shotgun (WGS) entry which is preliminary data.</text>
</comment>
<dbReference type="EMBL" id="ACDE02000012">
    <property type="protein sequence ID" value="EEO39864.1"/>
    <property type="molecule type" value="Genomic_DNA"/>
</dbReference>
<dbReference type="eggNOG" id="COG1161">
    <property type="taxonomic scope" value="Bacteria"/>
</dbReference>
<dbReference type="HOGENOM" id="CLU_017878_0_1_0"/>
<dbReference type="GO" id="GO:0005525">
    <property type="term" value="F:GTP binding"/>
    <property type="evidence" value="ECO:0007669"/>
    <property type="project" value="InterPro"/>
</dbReference>
<evidence type="ECO:0000313" key="4">
    <source>
        <dbReference type="Proteomes" id="UP000004925"/>
    </source>
</evidence>
<dbReference type="InterPro" id="IPR006073">
    <property type="entry name" value="GTP-bd"/>
</dbReference>
<dbReference type="InterPro" id="IPR019988">
    <property type="entry name" value="GTP-bd_ribosome_bgen_YqeH"/>
</dbReference>
<dbReference type="NCBIfam" id="TIGR03597">
    <property type="entry name" value="GTPase_YqeH"/>
    <property type="match status" value="1"/>
</dbReference>
<dbReference type="Proteomes" id="UP000004925">
    <property type="component" value="Unassembled WGS sequence"/>
</dbReference>
<sequence length="366" mass="41341">MTKKCVGCGVELQNTDKNLQGYTPKPINTKEDIYCQRCFQLKHYGKYAVNKMTREDYKKEVGKLLDDVKLVIAVFDIIDFEGSFDVEILDILREKDSIVVVNKLDLIPDEKHPSEVANWVKDRLAEESIAPLDIAIVSTKNGYGVNGVFRKIKHFYPDGVNSMVIGVTNVGKSSVINRLLGKKIATVSKYPGTTIKNTLNMIPFTNIGLYDTPGLIPDGRASDLVCDNCAQKIIPSGEISRKTFKAKYNRMIMIGNLVKFKILNNEEIKPIFSIYAAKDVQFHETTIEKAKELEAGNFFTIPCECCKEEYNKHKKVNKILTINTGEELVFKGLAWVSVKRGPLNIQITLPEEIEISIRKAFINPRR</sequence>
<dbReference type="InterPro" id="IPR048422">
    <property type="entry name" value="NOA1/YqeH-like_C"/>
</dbReference>
<dbReference type="InterPro" id="IPR027417">
    <property type="entry name" value="P-loop_NTPase"/>
</dbReference>
<evidence type="ECO:0000259" key="2">
    <source>
        <dbReference type="Pfam" id="PF21516"/>
    </source>
</evidence>
<accession>A0A0M1VTG4</accession>
<dbReference type="CDD" id="cd01855">
    <property type="entry name" value="YqeH"/>
    <property type="match status" value="1"/>
</dbReference>
<dbReference type="PRINTS" id="PR00326">
    <property type="entry name" value="GTP1OBG"/>
</dbReference>
<feature type="domain" description="G" evidence="1">
    <location>
        <begin position="163"/>
        <end position="217"/>
    </location>
</feature>
<name>A0A0M1VTG4_FUSVC</name>
<reference evidence="3 4" key="1">
    <citation type="submission" date="2011-10" db="EMBL/GenBank/DDBJ databases">
        <title>The Genome Sequence of Fusobacterium sp. 4_1_13.</title>
        <authorList>
            <consortium name="The Broad Institute Genome Sequencing Platform"/>
            <person name="Earl A."/>
            <person name="Ward D."/>
            <person name="Feldgarden M."/>
            <person name="Gevers D."/>
            <person name="Strauss J."/>
            <person name="Ambrose C."/>
            <person name="Allen-Vercoe E."/>
            <person name="Young S.K."/>
            <person name="Zeng Q."/>
            <person name="Gargeya S."/>
            <person name="Fitzgerald M."/>
            <person name="Haas B."/>
            <person name="Abouelleil A."/>
            <person name="Alvarado L."/>
            <person name="Arachchi H.M."/>
            <person name="Berlin A."/>
            <person name="Brown A."/>
            <person name="Chapman S.B."/>
            <person name="Chen Z."/>
            <person name="Dunbar C."/>
            <person name="Freedman E."/>
            <person name="Gearin G."/>
            <person name="Goldberg J."/>
            <person name="Griggs A."/>
            <person name="Gujja S."/>
            <person name="Heiman D."/>
            <person name="Howarth C."/>
            <person name="Larson L."/>
            <person name="Lui A."/>
            <person name="MacDonald P.J."/>
            <person name="Montmayeur A."/>
            <person name="Murphy C."/>
            <person name="Neiman D."/>
            <person name="Pearson M."/>
            <person name="Priest M."/>
            <person name="Roberts A."/>
            <person name="Saif S."/>
            <person name="Shea T."/>
            <person name="Shenoy N."/>
            <person name="Sisk P."/>
            <person name="Stolte C."/>
            <person name="Sykes S."/>
            <person name="Wortman J."/>
            <person name="Nusbaum C."/>
            <person name="Birren B."/>
        </authorList>
    </citation>
    <scope>NUCLEOTIDE SEQUENCE [LARGE SCALE GENOMIC DNA]</scope>
    <source>
        <strain evidence="3 4">4_1_13</strain>
    </source>
</reference>
<proteinExistence type="predicted"/>
<dbReference type="Pfam" id="PF01926">
    <property type="entry name" value="MMR_HSR1"/>
    <property type="match status" value="1"/>
</dbReference>
<evidence type="ECO:0000313" key="3">
    <source>
        <dbReference type="EMBL" id="EEO39864.1"/>
    </source>
</evidence>
<dbReference type="Pfam" id="PF21516">
    <property type="entry name" value="YqeH-like_C"/>
    <property type="match status" value="1"/>
</dbReference>
<dbReference type="SUPFAM" id="SSF52540">
    <property type="entry name" value="P-loop containing nucleoside triphosphate hydrolases"/>
    <property type="match status" value="1"/>
</dbReference>
<organism evidence="3 4">
    <name type="scientific">Fusobacterium vincentii 4_1_13</name>
    <dbReference type="NCBI Taxonomy" id="469606"/>
    <lineage>
        <taxon>Bacteria</taxon>
        <taxon>Fusobacteriati</taxon>
        <taxon>Fusobacteriota</taxon>
        <taxon>Fusobacteriia</taxon>
        <taxon>Fusobacteriales</taxon>
        <taxon>Fusobacteriaceae</taxon>
        <taxon>Fusobacterium</taxon>
    </lineage>
</organism>
<feature type="domain" description="NOA1/YqeH-like C-terminal" evidence="2">
    <location>
        <begin position="272"/>
        <end position="360"/>
    </location>
</feature>
<gene>
    <name evidence="3" type="ORF">FSCG_00577</name>
</gene>
<dbReference type="InterPro" id="IPR050896">
    <property type="entry name" value="Mito_lipid_metab_GTPase"/>
</dbReference>
<dbReference type="PANTHER" id="PTHR46434:SF1">
    <property type="entry name" value="GENETIC INTERACTOR OF PROHIBITINS 3, MITOCHONDRIAL"/>
    <property type="match status" value="1"/>
</dbReference>
<protein>
    <submittedName>
        <fullName evidence="3">Ribosome biogenesis GTPase YqeH</fullName>
    </submittedName>
</protein>
<dbReference type="Gene3D" id="3.40.50.300">
    <property type="entry name" value="P-loop containing nucleotide triphosphate hydrolases"/>
    <property type="match status" value="1"/>
</dbReference>
<dbReference type="RefSeq" id="WP_008802726.1">
    <property type="nucleotide sequence ID" value="NZ_KQ235735.1"/>
</dbReference>